<gene>
    <name evidence="1" type="ORF">GOZ88_20160</name>
</gene>
<comment type="caution">
    <text evidence="1">The sequence shown here is derived from an EMBL/GenBank/DDBJ whole genome shotgun (WGS) entry which is preliminary data.</text>
</comment>
<dbReference type="EMBL" id="WPHU01000008">
    <property type="protein sequence ID" value="MVA58424.1"/>
    <property type="molecule type" value="Genomic_DNA"/>
</dbReference>
<protein>
    <submittedName>
        <fullName evidence="1">Uncharacterized protein</fullName>
    </submittedName>
</protein>
<proteinExistence type="predicted"/>
<name>A0A7K1RK69_AGRVI</name>
<organism evidence="1 2">
    <name type="scientific">Agrobacterium vitis</name>
    <name type="common">Rhizobium vitis</name>
    <dbReference type="NCBI Taxonomy" id="373"/>
    <lineage>
        <taxon>Bacteria</taxon>
        <taxon>Pseudomonadati</taxon>
        <taxon>Pseudomonadota</taxon>
        <taxon>Alphaproteobacteria</taxon>
        <taxon>Hyphomicrobiales</taxon>
        <taxon>Rhizobiaceae</taxon>
        <taxon>Rhizobium/Agrobacterium group</taxon>
        <taxon>Agrobacterium</taxon>
    </lineage>
</organism>
<dbReference type="AlphaFoldDB" id="A0A7K1RK69"/>
<dbReference type="RefSeq" id="WP_156592226.1">
    <property type="nucleotide sequence ID" value="NZ_WPHU01000008.1"/>
</dbReference>
<dbReference type="Proteomes" id="UP000440716">
    <property type="component" value="Unassembled WGS sequence"/>
</dbReference>
<sequence>MLNFPFLVGENVSLERDLVKPVKSLEVIYSQTHKPQYVKIIYENSIYLYFSVEMNNIQERCEIGRLVIEDGIEGSYLNNNDNILFEFDEFYIKFCSKLVYVNDWGRAECGLKFESLDGEQFYIVSGDYPYSVALIGDRFEALGLVPEFALNEYHYEEIGPI</sequence>
<evidence type="ECO:0000313" key="1">
    <source>
        <dbReference type="EMBL" id="MVA58424.1"/>
    </source>
</evidence>
<evidence type="ECO:0000313" key="2">
    <source>
        <dbReference type="Proteomes" id="UP000440716"/>
    </source>
</evidence>
<accession>A0A7K1RK69</accession>
<reference evidence="1 2" key="1">
    <citation type="submission" date="2019-12" db="EMBL/GenBank/DDBJ databases">
        <title>Whole-genome sequencing of Allorhizobium vitis.</title>
        <authorList>
            <person name="Gan H.M."/>
            <person name="Szegedi E."/>
            <person name="Burr T."/>
            <person name="Savka M.A."/>
        </authorList>
    </citation>
    <scope>NUCLEOTIDE SEQUENCE [LARGE SCALE GENOMIC DNA]</scope>
    <source>
        <strain evidence="1 2">CG415</strain>
    </source>
</reference>